<dbReference type="KEGG" id="slut:H9L13_05000"/>
<protein>
    <submittedName>
        <fullName evidence="1">Uncharacterized protein</fullName>
    </submittedName>
</protein>
<sequence length="153" mass="16869">MLQLIQRRVLFSEAAGVAIRLKAHRGKPKRTGNYSELPMKATDTELPKGRRKRGYVMLILLMTAQALQIEKMPSATYSSAKPDKELANCIAYKMSERGPSSPSIYEIDSAFIVRVTANQPHFTAHIQGGAVRVWGNALDGYGKGMRSAVESCL</sequence>
<dbReference type="EMBL" id="CP060718">
    <property type="protein sequence ID" value="QNN68235.1"/>
    <property type="molecule type" value="Genomic_DNA"/>
</dbReference>
<dbReference type="Proteomes" id="UP000515971">
    <property type="component" value="Chromosome"/>
</dbReference>
<keyword evidence="2" id="KW-1185">Reference proteome</keyword>
<evidence type="ECO:0000313" key="2">
    <source>
        <dbReference type="Proteomes" id="UP000515971"/>
    </source>
</evidence>
<dbReference type="RefSeq" id="WP_187539564.1">
    <property type="nucleotide sequence ID" value="NZ_BAABJT010000001.1"/>
</dbReference>
<organism evidence="1 2">
    <name type="scientific">Sphingomonas lutea</name>
    <dbReference type="NCBI Taxonomy" id="1045317"/>
    <lineage>
        <taxon>Bacteria</taxon>
        <taxon>Pseudomonadati</taxon>
        <taxon>Pseudomonadota</taxon>
        <taxon>Alphaproteobacteria</taxon>
        <taxon>Sphingomonadales</taxon>
        <taxon>Sphingomonadaceae</taxon>
        <taxon>Sphingomonas</taxon>
    </lineage>
</organism>
<reference evidence="1 2" key="1">
    <citation type="submission" date="2020-08" db="EMBL/GenBank/DDBJ databases">
        <title>Genome sequence of Sphingomonas lutea KCTC 23642T.</title>
        <authorList>
            <person name="Hyun D.-W."/>
            <person name="Bae J.-W."/>
        </authorList>
    </citation>
    <scope>NUCLEOTIDE SEQUENCE [LARGE SCALE GENOMIC DNA]</scope>
    <source>
        <strain evidence="1 2">KCTC 23642</strain>
    </source>
</reference>
<name>A0A7G9SK60_9SPHN</name>
<evidence type="ECO:0000313" key="1">
    <source>
        <dbReference type="EMBL" id="QNN68235.1"/>
    </source>
</evidence>
<gene>
    <name evidence="1" type="ORF">H9L13_05000</name>
</gene>
<proteinExistence type="predicted"/>
<accession>A0A7G9SK60</accession>
<dbReference type="AlphaFoldDB" id="A0A7G9SK60"/>